<dbReference type="EMBL" id="JH993112">
    <property type="protein sequence ID" value="EKX34340.1"/>
    <property type="molecule type" value="Genomic_DNA"/>
</dbReference>
<dbReference type="PROSITE" id="PS51519">
    <property type="entry name" value="RWP_RK"/>
    <property type="match status" value="1"/>
</dbReference>
<gene>
    <name evidence="6" type="ORF">GUITHDRAFT_119506</name>
</gene>
<proteinExistence type="predicted"/>
<evidence type="ECO:0000313" key="6">
    <source>
        <dbReference type="EMBL" id="EKX34340.1"/>
    </source>
</evidence>
<evidence type="ECO:0000256" key="3">
    <source>
        <dbReference type="ARBA" id="ARBA00023163"/>
    </source>
</evidence>
<keyword evidence="2" id="KW-0238">DNA-binding</keyword>
<keyword evidence="4" id="KW-0539">Nucleus</keyword>
<dbReference type="KEGG" id="gtt:GUITHDRAFT_119506"/>
<evidence type="ECO:0000256" key="1">
    <source>
        <dbReference type="ARBA" id="ARBA00023015"/>
    </source>
</evidence>
<dbReference type="Pfam" id="PF02042">
    <property type="entry name" value="RWP-RK"/>
    <property type="match status" value="1"/>
</dbReference>
<protein>
    <recommendedName>
        <fullName evidence="5">RWP-RK domain-containing protein</fullName>
    </recommendedName>
</protein>
<evidence type="ECO:0000256" key="4">
    <source>
        <dbReference type="ARBA" id="ARBA00023242"/>
    </source>
</evidence>
<dbReference type="AlphaFoldDB" id="L1IET5"/>
<accession>L1IET5</accession>
<dbReference type="HOGENOM" id="CLU_092984_4_0_1"/>
<dbReference type="RefSeq" id="XP_005821320.1">
    <property type="nucleotide sequence ID" value="XM_005821263.1"/>
</dbReference>
<reference evidence="7" key="3">
    <citation type="submission" date="2015-06" db="UniProtKB">
        <authorList>
            <consortium name="EnsemblProtists"/>
        </authorList>
    </citation>
    <scope>IDENTIFICATION</scope>
</reference>
<evidence type="ECO:0000259" key="5">
    <source>
        <dbReference type="PROSITE" id="PS51519"/>
    </source>
</evidence>
<evidence type="ECO:0000313" key="7">
    <source>
        <dbReference type="EnsemblProtists" id="EKX34340"/>
    </source>
</evidence>
<dbReference type="Proteomes" id="UP000011087">
    <property type="component" value="Unassembled WGS sequence"/>
</dbReference>
<sequence length="149" mass="17093">MLSAKKTEIYPRRRRGEEKCSREPLSLDEEQITKLFCFRQTEAADFLGISLTALKNACRRIGMQKWPYSRNRIKFTCDSEQGKLLKSKVTGSEISFAACCTGEALYDDPDCLADPSASLELDPIEIKMPKRVWYDEDLFQEAFAHVVKK</sequence>
<keyword evidence="3" id="KW-0804">Transcription</keyword>
<keyword evidence="1" id="KW-0805">Transcription regulation</keyword>
<reference evidence="6 8" key="1">
    <citation type="journal article" date="2012" name="Nature">
        <title>Algal genomes reveal evolutionary mosaicism and the fate of nucleomorphs.</title>
        <authorList>
            <consortium name="DOE Joint Genome Institute"/>
            <person name="Curtis B.A."/>
            <person name="Tanifuji G."/>
            <person name="Burki F."/>
            <person name="Gruber A."/>
            <person name="Irimia M."/>
            <person name="Maruyama S."/>
            <person name="Arias M.C."/>
            <person name="Ball S.G."/>
            <person name="Gile G.H."/>
            <person name="Hirakawa Y."/>
            <person name="Hopkins J.F."/>
            <person name="Kuo A."/>
            <person name="Rensing S.A."/>
            <person name="Schmutz J."/>
            <person name="Symeonidi A."/>
            <person name="Elias M."/>
            <person name="Eveleigh R.J."/>
            <person name="Herman E.K."/>
            <person name="Klute M.J."/>
            <person name="Nakayama T."/>
            <person name="Obornik M."/>
            <person name="Reyes-Prieto A."/>
            <person name="Armbrust E.V."/>
            <person name="Aves S.J."/>
            <person name="Beiko R.G."/>
            <person name="Coutinho P."/>
            <person name="Dacks J.B."/>
            <person name="Durnford D.G."/>
            <person name="Fast N.M."/>
            <person name="Green B.R."/>
            <person name="Grisdale C.J."/>
            <person name="Hempel F."/>
            <person name="Henrissat B."/>
            <person name="Hoppner M.P."/>
            <person name="Ishida K."/>
            <person name="Kim E."/>
            <person name="Koreny L."/>
            <person name="Kroth P.G."/>
            <person name="Liu Y."/>
            <person name="Malik S.B."/>
            <person name="Maier U.G."/>
            <person name="McRose D."/>
            <person name="Mock T."/>
            <person name="Neilson J.A."/>
            <person name="Onodera N.T."/>
            <person name="Poole A.M."/>
            <person name="Pritham E.J."/>
            <person name="Richards T.A."/>
            <person name="Rocap G."/>
            <person name="Roy S.W."/>
            <person name="Sarai C."/>
            <person name="Schaack S."/>
            <person name="Shirato S."/>
            <person name="Slamovits C.H."/>
            <person name="Spencer D.F."/>
            <person name="Suzuki S."/>
            <person name="Worden A.Z."/>
            <person name="Zauner S."/>
            <person name="Barry K."/>
            <person name="Bell C."/>
            <person name="Bharti A.K."/>
            <person name="Crow J.A."/>
            <person name="Grimwood J."/>
            <person name="Kramer R."/>
            <person name="Lindquist E."/>
            <person name="Lucas S."/>
            <person name="Salamov A."/>
            <person name="McFadden G.I."/>
            <person name="Lane C.E."/>
            <person name="Keeling P.J."/>
            <person name="Gray M.W."/>
            <person name="Grigoriev I.V."/>
            <person name="Archibald J.M."/>
        </authorList>
    </citation>
    <scope>NUCLEOTIDE SEQUENCE</scope>
    <source>
        <strain evidence="6 8">CCMP2712</strain>
    </source>
</reference>
<feature type="domain" description="RWP-RK" evidence="5">
    <location>
        <begin position="6"/>
        <end position="95"/>
    </location>
</feature>
<organism evidence="6">
    <name type="scientific">Guillardia theta (strain CCMP2712)</name>
    <name type="common">Cryptophyte</name>
    <dbReference type="NCBI Taxonomy" id="905079"/>
    <lineage>
        <taxon>Eukaryota</taxon>
        <taxon>Cryptophyceae</taxon>
        <taxon>Pyrenomonadales</taxon>
        <taxon>Geminigeraceae</taxon>
        <taxon>Guillardia</taxon>
    </lineage>
</organism>
<dbReference type="GeneID" id="17291082"/>
<name>L1IET5_GUITC</name>
<dbReference type="EnsemblProtists" id="EKX34340">
    <property type="protein sequence ID" value="EKX34340"/>
    <property type="gene ID" value="GUITHDRAFT_119506"/>
</dbReference>
<evidence type="ECO:0000313" key="8">
    <source>
        <dbReference type="Proteomes" id="UP000011087"/>
    </source>
</evidence>
<keyword evidence="8" id="KW-1185">Reference proteome</keyword>
<evidence type="ECO:0000256" key="2">
    <source>
        <dbReference type="ARBA" id="ARBA00023125"/>
    </source>
</evidence>
<dbReference type="GO" id="GO:0003677">
    <property type="term" value="F:DNA binding"/>
    <property type="evidence" value="ECO:0007669"/>
    <property type="project" value="UniProtKB-KW"/>
</dbReference>
<dbReference type="InterPro" id="IPR003035">
    <property type="entry name" value="RWP-RK_dom"/>
</dbReference>
<dbReference type="PaxDb" id="55529-EKX34340"/>
<reference evidence="8" key="2">
    <citation type="submission" date="2012-11" db="EMBL/GenBank/DDBJ databases">
        <authorList>
            <person name="Kuo A."/>
            <person name="Curtis B.A."/>
            <person name="Tanifuji G."/>
            <person name="Burki F."/>
            <person name="Gruber A."/>
            <person name="Irimia M."/>
            <person name="Maruyama S."/>
            <person name="Arias M.C."/>
            <person name="Ball S.G."/>
            <person name="Gile G.H."/>
            <person name="Hirakawa Y."/>
            <person name="Hopkins J.F."/>
            <person name="Rensing S.A."/>
            <person name="Schmutz J."/>
            <person name="Symeonidi A."/>
            <person name="Elias M."/>
            <person name="Eveleigh R.J."/>
            <person name="Herman E.K."/>
            <person name="Klute M.J."/>
            <person name="Nakayama T."/>
            <person name="Obornik M."/>
            <person name="Reyes-Prieto A."/>
            <person name="Armbrust E.V."/>
            <person name="Aves S.J."/>
            <person name="Beiko R.G."/>
            <person name="Coutinho P."/>
            <person name="Dacks J.B."/>
            <person name="Durnford D.G."/>
            <person name="Fast N.M."/>
            <person name="Green B.R."/>
            <person name="Grisdale C."/>
            <person name="Hempe F."/>
            <person name="Henrissat B."/>
            <person name="Hoppner M.P."/>
            <person name="Ishida K.-I."/>
            <person name="Kim E."/>
            <person name="Koreny L."/>
            <person name="Kroth P.G."/>
            <person name="Liu Y."/>
            <person name="Malik S.-B."/>
            <person name="Maier U.G."/>
            <person name="McRose D."/>
            <person name="Mock T."/>
            <person name="Neilson J.A."/>
            <person name="Onodera N.T."/>
            <person name="Poole A.M."/>
            <person name="Pritham E.J."/>
            <person name="Richards T.A."/>
            <person name="Rocap G."/>
            <person name="Roy S.W."/>
            <person name="Sarai C."/>
            <person name="Schaack S."/>
            <person name="Shirato S."/>
            <person name="Slamovits C.H."/>
            <person name="Spencer D.F."/>
            <person name="Suzuki S."/>
            <person name="Worden A.Z."/>
            <person name="Zauner S."/>
            <person name="Barry K."/>
            <person name="Bell C."/>
            <person name="Bharti A.K."/>
            <person name="Crow J.A."/>
            <person name="Grimwood J."/>
            <person name="Kramer R."/>
            <person name="Lindquist E."/>
            <person name="Lucas S."/>
            <person name="Salamov A."/>
            <person name="McFadden G.I."/>
            <person name="Lane C.E."/>
            <person name="Keeling P.J."/>
            <person name="Gray M.W."/>
            <person name="Grigoriev I.V."/>
            <person name="Archibald J.M."/>
        </authorList>
    </citation>
    <scope>NUCLEOTIDE SEQUENCE</scope>
    <source>
        <strain evidence="8">CCMP2712</strain>
    </source>
</reference>